<keyword evidence="2" id="KW-1185">Reference proteome</keyword>
<organism evidence="1 2">
    <name type="scientific">Aspergillus glaucus CBS 516.65</name>
    <dbReference type="NCBI Taxonomy" id="1160497"/>
    <lineage>
        <taxon>Eukaryota</taxon>
        <taxon>Fungi</taxon>
        <taxon>Dikarya</taxon>
        <taxon>Ascomycota</taxon>
        <taxon>Pezizomycotina</taxon>
        <taxon>Eurotiomycetes</taxon>
        <taxon>Eurotiomycetidae</taxon>
        <taxon>Eurotiales</taxon>
        <taxon>Aspergillaceae</taxon>
        <taxon>Aspergillus</taxon>
        <taxon>Aspergillus subgen. Aspergillus</taxon>
    </lineage>
</organism>
<accession>A0A1L9V410</accession>
<name>A0A1L9V410_ASPGL</name>
<gene>
    <name evidence="1" type="ORF">ASPGLDRAFT_53412</name>
</gene>
<dbReference type="Proteomes" id="UP000184300">
    <property type="component" value="Unassembled WGS sequence"/>
</dbReference>
<dbReference type="RefSeq" id="XP_022395344.1">
    <property type="nucleotide sequence ID" value="XM_022547967.1"/>
</dbReference>
<evidence type="ECO:0000313" key="1">
    <source>
        <dbReference type="EMBL" id="OJJ78646.1"/>
    </source>
</evidence>
<proteinExistence type="predicted"/>
<evidence type="ECO:0000313" key="2">
    <source>
        <dbReference type="Proteomes" id="UP000184300"/>
    </source>
</evidence>
<protein>
    <submittedName>
        <fullName evidence="1">Uncharacterized protein</fullName>
    </submittedName>
</protein>
<reference evidence="2" key="1">
    <citation type="journal article" date="2017" name="Genome Biol.">
        <title>Comparative genomics reveals high biological diversity and specific adaptations in the industrially and medically important fungal genus Aspergillus.</title>
        <authorList>
            <person name="de Vries R.P."/>
            <person name="Riley R."/>
            <person name="Wiebenga A."/>
            <person name="Aguilar-Osorio G."/>
            <person name="Amillis S."/>
            <person name="Uchima C.A."/>
            <person name="Anderluh G."/>
            <person name="Asadollahi M."/>
            <person name="Askin M."/>
            <person name="Barry K."/>
            <person name="Battaglia E."/>
            <person name="Bayram O."/>
            <person name="Benocci T."/>
            <person name="Braus-Stromeyer S.A."/>
            <person name="Caldana C."/>
            <person name="Canovas D."/>
            <person name="Cerqueira G.C."/>
            <person name="Chen F."/>
            <person name="Chen W."/>
            <person name="Choi C."/>
            <person name="Clum A."/>
            <person name="Dos Santos R.A."/>
            <person name="Damasio A.R."/>
            <person name="Diallinas G."/>
            <person name="Emri T."/>
            <person name="Fekete E."/>
            <person name="Flipphi M."/>
            <person name="Freyberg S."/>
            <person name="Gallo A."/>
            <person name="Gournas C."/>
            <person name="Habgood R."/>
            <person name="Hainaut M."/>
            <person name="Harispe M.L."/>
            <person name="Henrissat B."/>
            <person name="Hilden K.S."/>
            <person name="Hope R."/>
            <person name="Hossain A."/>
            <person name="Karabika E."/>
            <person name="Karaffa L."/>
            <person name="Karanyi Z."/>
            <person name="Krasevec N."/>
            <person name="Kuo A."/>
            <person name="Kusch H."/>
            <person name="LaButti K."/>
            <person name="Lagendijk E.L."/>
            <person name="Lapidus A."/>
            <person name="Levasseur A."/>
            <person name="Lindquist E."/>
            <person name="Lipzen A."/>
            <person name="Logrieco A.F."/>
            <person name="MacCabe A."/>
            <person name="Maekelae M.R."/>
            <person name="Malavazi I."/>
            <person name="Melin P."/>
            <person name="Meyer V."/>
            <person name="Mielnichuk N."/>
            <person name="Miskei M."/>
            <person name="Molnar A.P."/>
            <person name="Mule G."/>
            <person name="Ngan C.Y."/>
            <person name="Orejas M."/>
            <person name="Orosz E."/>
            <person name="Ouedraogo J.P."/>
            <person name="Overkamp K.M."/>
            <person name="Park H.-S."/>
            <person name="Perrone G."/>
            <person name="Piumi F."/>
            <person name="Punt P.J."/>
            <person name="Ram A.F."/>
            <person name="Ramon A."/>
            <person name="Rauscher S."/>
            <person name="Record E."/>
            <person name="Riano-Pachon D.M."/>
            <person name="Robert V."/>
            <person name="Roehrig J."/>
            <person name="Ruller R."/>
            <person name="Salamov A."/>
            <person name="Salih N.S."/>
            <person name="Samson R.A."/>
            <person name="Sandor E."/>
            <person name="Sanguinetti M."/>
            <person name="Schuetze T."/>
            <person name="Sepcic K."/>
            <person name="Shelest E."/>
            <person name="Sherlock G."/>
            <person name="Sophianopoulou V."/>
            <person name="Squina F.M."/>
            <person name="Sun H."/>
            <person name="Susca A."/>
            <person name="Todd R.B."/>
            <person name="Tsang A."/>
            <person name="Unkles S.E."/>
            <person name="van de Wiele N."/>
            <person name="van Rossen-Uffink D."/>
            <person name="Oliveira J.V."/>
            <person name="Vesth T.C."/>
            <person name="Visser J."/>
            <person name="Yu J.-H."/>
            <person name="Zhou M."/>
            <person name="Andersen M.R."/>
            <person name="Archer D.B."/>
            <person name="Baker S.E."/>
            <person name="Benoit I."/>
            <person name="Brakhage A.A."/>
            <person name="Braus G.H."/>
            <person name="Fischer R."/>
            <person name="Frisvad J.C."/>
            <person name="Goldman G.H."/>
            <person name="Houbraken J."/>
            <person name="Oakley B."/>
            <person name="Pocsi I."/>
            <person name="Scazzocchio C."/>
            <person name="Seiboth B."/>
            <person name="vanKuyk P.A."/>
            <person name="Wortman J."/>
            <person name="Dyer P.S."/>
            <person name="Grigoriev I.V."/>
        </authorList>
    </citation>
    <scope>NUCLEOTIDE SEQUENCE [LARGE SCALE GENOMIC DNA]</scope>
    <source>
        <strain evidence="2">CBS 516.65</strain>
    </source>
</reference>
<dbReference type="OrthoDB" id="291792at2759"/>
<sequence>MSADPEIPPVARDALRLCLTGREYKILHDHVVKRASAAVLIRSIFNFSSSGRSKKR</sequence>
<dbReference type="AlphaFoldDB" id="A0A1L9V410"/>
<dbReference type="GeneID" id="34464228"/>
<dbReference type="VEuPathDB" id="FungiDB:ASPGLDRAFT_53412"/>
<dbReference type="EMBL" id="KV878930">
    <property type="protein sequence ID" value="OJJ78646.1"/>
    <property type="molecule type" value="Genomic_DNA"/>
</dbReference>